<dbReference type="Pfam" id="PF00069">
    <property type="entry name" value="Pkinase"/>
    <property type="match status" value="1"/>
</dbReference>
<evidence type="ECO:0000259" key="18">
    <source>
        <dbReference type="PROSITE" id="PS50011"/>
    </source>
</evidence>
<evidence type="ECO:0000256" key="2">
    <source>
        <dbReference type="ARBA" id="ARBA00022527"/>
    </source>
</evidence>
<evidence type="ECO:0000256" key="6">
    <source>
        <dbReference type="ARBA" id="ARBA00022692"/>
    </source>
</evidence>
<keyword evidence="12 16" id="KW-1133">Transmembrane helix</keyword>
<dbReference type="InterPro" id="IPR024788">
    <property type="entry name" value="Malectin-like_Carb-bd_dom"/>
</dbReference>
<dbReference type="GO" id="GO:0005524">
    <property type="term" value="F:ATP binding"/>
    <property type="evidence" value="ECO:0007669"/>
    <property type="project" value="UniProtKB-UniRule"/>
</dbReference>
<dbReference type="Gene3D" id="3.30.200.20">
    <property type="entry name" value="Phosphorylase Kinase, domain 1"/>
    <property type="match status" value="1"/>
</dbReference>
<keyword evidence="9 15" id="KW-0547">Nucleotide-binding</keyword>
<dbReference type="InterPro" id="IPR008271">
    <property type="entry name" value="Ser/Thr_kinase_AS"/>
</dbReference>
<evidence type="ECO:0000256" key="5">
    <source>
        <dbReference type="ARBA" id="ARBA00022679"/>
    </source>
</evidence>
<keyword evidence="4" id="KW-0433">Leucine-rich repeat</keyword>
<feature type="signal peptide" evidence="17">
    <location>
        <begin position="1"/>
        <end position="20"/>
    </location>
</feature>
<feature type="binding site" evidence="15">
    <location>
        <position position="607"/>
    </location>
    <ligand>
        <name>ATP</name>
        <dbReference type="ChEBI" id="CHEBI:30616"/>
    </ligand>
</feature>
<evidence type="ECO:0000256" key="14">
    <source>
        <dbReference type="ARBA" id="ARBA00023170"/>
    </source>
</evidence>
<dbReference type="PANTHER" id="PTHR45631:SF94">
    <property type="entry name" value="PROTEIN KINASE DOMAIN-CONTAINING PROTEIN"/>
    <property type="match status" value="1"/>
</dbReference>
<dbReference type="RefSeq" id="XP_018476295.2">
    <property type="nucleotide sequence ID" value="XM_018620793.2"/>
</dbReference>
<dbReference type="PROSITE" id="PS50011">
    <property type="entry name" value="PROTEIN_KINASE_DOM"/>
    <property type="match status" value="1"/>
</dbReference>
<dbReference type="InterPro" id="IPR011009">
    <property type="entry name" value="Kinase-like_dom_sf"/>
</dbReference>
<name>A0A6J0MV26_RAPSA</name>
<dbReference type="SMART" id="SM00220">
    <property type="entry name" value="S_TKc"/>
    <property type="match status" value="1"/>
</dbReference>
<dbReference type="FunFam" id="3.80.10.10:FF:000129">
    <property type="entry name" value="Leucine-rich repeat receptor-like kinase"/>
    <property type="match status" value="1"/>
</dbReference>
<keyword evidence="5" id="KW-0808">Transferase</keyword>
<dbReference type="SUPFAM" id="SSF52058">
    <property type="entry name" value="L domain-like"/>
    <property type="match status" value="1"/>
</dbReference>
<dbReference type="SUPFAM" id="SSF56112">
    <property type="entry name" value="Protein kinase-like (PK-like)"/>
    <property type="match status" value="1"/>
</dbReference>
<dbReference type="FunFam" id="1.10.510.10:FF:000146">
    <property type="entry name" value="LRR receptor-like serine/threonine-protein kinase IOS1"/>
    <property type="match status" value="1"/>
</dbReference>
<keyword evidence="13 16" id="KW-0472">Membrane</keyword>
<dbReference type="CDD" id="cd14066">
    <property type="entry name" value="STKc_IRAK"/>
    <property type="match status" value="1"/>
</dbReference>
<dbReference type="GeneID" id="108847533"/>
<dbReference type="Pfam" id="PF13855">
    <property type="entry name" value="LRR_8"/>
    <property type="match status" value="1"/>
</dbReference>
<keyword evidence="3" id="KW-0597">Phosphoprotein</keyword>
<evidence type="ECO:0000256" key="13">
    <source>
        <dbReference type="ARBA" id="ARBA00023136"/>
    </source>
</evidence>
<dbReference type="OrthoDB" id="2017114at2759"/>
<dbReference type="InterPro" id="IPR017441">
    <property type="entry name" value="Protein_kinase_ATP_BS"/>
</dbReference>
<dbReference type="InterPro" id="IPR032675">
    <property type="entry name" value="LRR_dom_sf"/>
</dbReference>
<evidence type="ECO:0000256" key="8">
    <source>
        <dbReference type="ARBA" id="ARBA00022737"/>
    </source>
</evidence>
<keyword evidence="2" id="KW-0723">Serine/threonine-protein kinase</keyword>
<evidence type="ECO:0000256" key="3">
    <source>
        <dbReference type="ARBA" id="ARBA00022553"/>
    </source>
</evidence>
<evidence type="ECO:0000256" key="7">
    <source>
        <dbReference type="ARBA" id="ARBA00022729"/>
    </source>
</evidence>
<reference evidence="19" key="1">
    <citation type="journal article" date="2019" name="Database">
        <title>The radish genome database (RadishGD): an integrated information resource for radish genomics.</title>
        <authorList>
            <person name="Yu H.J."/>
            <person name="Baek S."/>
            <person name="Lee Y.J."/>
            <person name="Cho A."/>
            <person name="Mun J.H."/>
        </authorList>
    </citation>
    <scope>NUCLEOTIDE SEQUENCE [LARGE SCALE GENOMIC DNA]</scope>
    <source>
        <strain evidence="19">cv. WK10039</strain>
    </source>
</reference>
<evidence type="ECO:0000256" key="15">
    <source>
        <dbReference type="PROSITE-ProRule" id="PRU10141"/>
    </source>
</evidence>
<dbReference type="Proteomes" id="UP000504610">
    <property type="component" value="Chromosome 3"/>
</dbReference>
<comment type="subcellular location">
    <subcellularLocation>
        <location evidence="1">Membrane</location>
        <topology evidence="1">Single-pass membrane protein</topology>
    </subcellularLocation>
</comment>
<feature type="chain" id="PRO_5040860326" evidence="17">
    <location>
        <begin position="21"/>
        <end position="886"/>
    </location>
</feature>
<evidence type="ECO:0000256" key="12">
    <source>
        <dbReference type="ARBA" id="ARBA00022989"/>
    </source>
</evidence>
<dbReference type="Gene3D" id="3.80.10.10">
    <property type="entry name" value="Ribonuclease Inhibitor"/>
    <property type="match status" value="1"/>
</dbReference>
<keyword evidence="7 17" id="KW-0732">Signal</keyword>
<evidence type="ECO:0000256" key="4">
    <source>
        <dbReference type="ARBA" id="ARBA00022614"/>
    </source>
</evidence>
<keyword evidence="8" id="KW-0677">Repeat</keyword>
<dbReference type="InterPro" id="IPR000719">
    <property type="entry name" value="Prot_kinase_dom"/>
</dbReference>
<dbReference type="Gene3D" id="1.10.510.10">
    <property type="entry name" value="Transferase(Phosphotransferase) domain 1"/>
    <property type="match status" value="1"/>
</dbReference>
<sequence length="886" mass="98954">MDRHYVFIVTFMLILHLVQAQDQTGFINVDCGLPPHESPYNAFSTGLTYTSDTSLVNSGETSRIAKEFEQNYTKPIMTLRYFPNGGRNCYSLDVTRDTKYLIKARFVYGNYDDLKIDPDFDLHLGPNMWTTVSGNDTRVELIHVAKSDSLQVCLVKTGESIPFINVLELRPLPKTSYDTESGSLKHLIRWYLSNSDPGRTIRYPDDIYDREWYPYFLENSWAQVTSVLGVDVTSSDELPEDVMATGATPLNDKEQLSITWNVGLPPTAKVYPYMYFGELQNLRDNDTREFTVSLNGHDVVGPYSPVQGKTNLVAIREPVECDGGECLMKIVKTSTSTLPPLLNAIEAFSVIDFPQMETYEEDVAAIKNIQDTYGLSRNSWQGDPCVPKQFLWDGLKCNSSDISRPPIITELDLSSSGLTGNITQAFQRLIHLKILVLENNNLTGEIPEFLADMKSLNAIVLSGNNLTGSVPPSLLLLQKKGLMLHFDNNPHLCTTGSCVHEGEDGHKKKNIIVPVVAASIALIFVLICAFVIMFLVLRKKKRASKAEGPRPSSMQESDGRLSQPKNRRFTYSEVMTMTNNFQRIVGKGGFGIVYHGFVNGTEQVAVKILSHSSSQGYKQFKAEVELLLRVHHKNLVGLVGYCDEGDNLALIYEYMANGDLKEHLSGRRNRFVLNWGTRLKIVIESAQGLEYLHNGCKPPMIHRDVKPTNILLNEHFEAKIADFGLSRSFPMEGETHVSTVVAGTPGYLDPEYYRTNWLTEKSDVYSFGVVLLEMITNRPVIDQSREKPHIGEWVGLMLTKGDIISIMDPSINGDYDSGSVWKAVELAMSCLNPSSMRRPTMSQVVIGLNECLASENSRGGASRDMDSTSSIDVSLTFGTDVIPTSR</sequence>
<evidence type="ECO:0000313" key="20">
    <source>
        <dbReference type="RefSeq" id="XP_018476295.2"/>
    </source>
</evidence>
<accession>A0A6J0MV26</accession>
<dbReference type="GO" id="GO:0004674">
    <property type="term" value="F:protein serine/threonine kinase activity"/>
    <property type="evidence" value="ECO:0007669"/>
    <property type="project" value="UniProtKB-KW"/>
</dbReference>
<evidence type="ECO:0000256" key="11">
    <source>
        <dbReference type="ARBA" id="ARBA00022840"/>
    </source>
</evidence>
<organism evidence="19 20">
    <name type="scientific">Raphanus sativus</name>
    <name type="common">Radish</name>
    <name type="synonym">Raphanus raphanistrum var. sativus</name>
    <dbReference type="NCBI Taxonomy" id="3726"/>
    <lineage>
        <taxon>Eukaryota</taxon>
        <taxon>Viridiplantae</taxon>
        <taxon>Streptophyta</taxon>
        <taxon>Embryophyta</taxon>
        <taxon>Tracheophyta</taxon>
        <taxon>Spermatophyta</taxon>
        <taxon>Magnoliopsida</taxon>
        <taxon>eudicotyledons</taxon>
        <taxon>Gunneridae</taxon>
        <taxon>Pentapetalae</taxon>
        <taxon>rosids</taxon>
        <taxon>malvids</taxon>
        <taxon>Brassicales</taxon>
        <taxon>Brassicaceae</taxon>
        <taxon>Brassiceae</taxon>
        <taxon>Raphanus</taxon>
    </lineage>
</organism>
<evidence type="ECO:0000313" key="19">
    <source>
        <dbReference type="Proteomes" id="UP000504610"/>
    </source>
</evidence>
<evidence type="ECO:0000256" key="9">
    <source>
        <dbReference type="ARBA" id="ARBA00022741"/>
    </source>
</evidence>
<proteinExistence type="predicted"/>
<evidence type="ECO:0000256" key="17">
    <source>
        <dbReference type="SAM" id="SignalP"/>
    </source>
</evidence>
<dbReference type="AlphaFoldDB" id="A0A6J0MV26"/>
<evidence type="ECO:0000256" key="10">
    <source>
        <dbReference type="ARBA" id="ARBA00022777"/>
    </source>
</evidence>
<gene>
    <name evidence="20" type="primary">LOC108847533</name>
</gene>
<keyword evidence="10" id="KW-0418">Kinase</keyword>
<dbReference type="FunFam" id="3.30.200.20:FF:000394">
    <property type="entry name" value="Leucine-rich repeat receptor-like protein kinase"/>
    <property type="match status" value="1"/>
</dbReference>
<protein>
    <submittedName>
        <fullName evidence="20">Probable LRR receptor-like serine/threonine-protein kinase At1g51820 isoform X1</fullName>
    </submittedName>
</protein>
<dbReference type="KEGG" id="rsz:108847533"/>
<feature type="transmembrane region" description="Helical" evidence="16">
    <location>
        <begin position="511"/>
        <end position="537"/>
    </location>
</feature>
<dbReference type="GO" id="GO:0016020">
    <property type="term" value="C:membrane"/>
    <property type="evidence" value="ECO:0007669"/>
    <property type="project" value="UniProtKB-SubCell"/>
</dbReference>
<dbReference type="InterPro" id="IPR001611">
    <property type="entry name" value="Leu-rich_rpt"/>
</dbReference>
<dbReference type="Pfam" id="PF12819">
    <property type="entry name" value="Malectin_like"/>
    <property type="match status" value="1"/>
</dbReference>
<dbReference type="PANTHER" id="PTHR45631">
    <property type="entry name" value="OS07G0107800 PROTEIN-RELATED"/>
    <property type="match status" value="1"/>
</dbReference>
<reference evidence="20" key="2">
    <citation type="submission" date="2025-08" db="UniProtKB">
        <authorList>
            <consortium name="RefSeq"/>
        </authorList>
    </citation>
    <scope>IDENTIFICATION</scope>
    <source>
        <tissue evidence="20">Leaf</tissue>
    </source>
</reference>
<dbReference type="PROSITE" id="PS00108">
    <property type="entry name" value="PROTEIN_KINASE_ST"/>
    <property type="match status" value="1"/>
</dbReference>
<evidence type="ECO:0000256" key="1">
    <source>
        <dbReference type="ARBA" id="ARBA00004167"/>
    </source>
</evidence>
<keyword evidence="14" id="KW-0675">Receptor</keyword>
<keyword evidence="19" id="KW-1185">Reference proteome</keyword>
<keyword evidence="11 15" id="KW-0067">ATP-binding</keyword>
<feature type="domain" description="Protein kinase" evidence="18">
    <location>
        <begin position="579"/>
        <end position="852"/>
    </location>
</feature>
<evidence type="ECO:0000256" key="16">
    <source>
        <dbReference type="SAM" id="Phobius"/>
    </source>
</evidence>
<dbReference type="PROSITE" id="PS00107">
    <property type="entry name" value="PROTEIN_KINASE_ATP"/>
    <property type="match status" value="1"/>
</dbReference>
<keyword evidence="6 16" id="KW-0812">Transmembrane</keyword>